<name>A0ABR8FF61_9NOST</name>
<proteinExistence type="predicted"/>
<sequence length="75" mass="8395">MQTRKDDGIFPLVDSGGNYIDAEFGLTKREYFAAMAMQGLIIQNEYFPHSIPTKAVELANELIKALNENDSNVTE</sequence>
<dbReference type="EMBL" id="JACJST010000008">
    <property type="protein sequence ID" value="MBD2568352.1"/>
    <property type="molecule type" value="Genomic_DNA"/>
</dbReference>
<evidence type="ECO:0000313" key="1">
    <source>
        <dbReference type="EMBL" id="MBD2568352.1"/>
    </source>
</evidence>
<reference evidence="1 2" key="1">
    <citation type="journal article" date="2020" name="ISME J.">
        <title>Comparative genomics reveals insights into cyanobacterial evolution and habitat adaptation.</title>
        <authorList>
            <person name="Chen M.Y."/>
            <person name="Teng W.K."/>
            <person name="Zhao L."/>
            <person name="Hu C.X."/>
            <person name="Zhou Y.K."/>
            <person name="Han B.P."/>
            <person name="Song L.R."/>
            <person name="Shu W.S."/>
        </authorList>
    </citation>
    <scope>NUCLEOTIDE SEQUENCE [LARGE SCALE GENOMIC DNA]</scope>
    <source>
        <strain evidence="1 2">FACHB-196</strain>
    </source>
</reference>
<dbReference type="Proteomes" id="UP000640531">
    <property type="component" value="Unassembled WGS sequence"/>
</dbReference>
<gene>
    <name evidence="1" type="ORF">H6G59_10640</name>
</gene>
<keyword evidence="2" id="KW-1185">Reference proteome</keyword>
<evidence type="ECO:0000313" key="2">
    <source>
        <dbReference type="Proteomes" id="UP000640531"/>
    </source>
</evidence>
<protein>
    <submittedName>
        <fullName evidence="1">Uncharacterized protein</fullName>
    </submittedName>
</protein>
<accession>A0ABR8FF61</accession>
<comment type="caution">
    <text evidence="1">The sequence shown here is derived from an EMBL/GenBank/DDBJ whole genome shotgun (WGS) entry which is preliminary data.</text>
</comment>
<dbReference type="RefSeq" id="WP_190714203.1">
    <property type="nucleotide sequence ID" value="NZ_JACJST010000008.1"/>
</dbReference>
<organism evidence="1 2">
    <name type="scientific">Anabaena lutea FACHB-196</name>
    <dbReference type="NCBI Taxonomy" id="2692881"/>
    <lineage>
        <taxon>Bacteria</taxon>
        <taxon>Bacillati</taxon>
        <taxon>Cyanobacteriota</taxon>
        <taxon>Cyanophyceae</taxon>
        <taxon>Nostocales</taxon>
        <taxon>Nostocaceae</taxon>
        <taxon>Anabaena</taxon>
    </lineage>
</organism>